<feature type="transmembrane region" description="Helical" evidence="1">
    <location>
        <begin position="149"/>
        <end position="170"/>
    </location>
</feature>
<dbReference type="Proteomes" id="UP001501742">
    <property type="component" value="Unassembled WGS sequence"/>
</dbReference>
<evidence type="ECO:0000313" key="2">
    <source>
        <dbReference type="EMBL" id="GAA1494130.1"/>
    </source>
</evidence>
<sequence length="313" mass="32355">MNAAIRRAVAWHPALMTVAGVMVLCTAVSVVGLLVDPRTLVGAPLWAKPLKFSVSILLYAVTWSWLIAHLPRWQRLAQRLGTVIALALVVEQALILWAAAAGTTSHFNVSTPLHVVVWGVMAVSITVLYLCTFVTSAALFFLRLPTPALTVAVRLGAVIALGGIGVAFLMTGPTPTQLTSPDGIVGAHAVGVADGGPGLPVLGWSTTGGDYRVAHFVGMHALQLIPLVALALTVLARSVPRLCSDTTQVRIVVVVSLAYAAGTLLLTLQAAAGQSVVHPSAAVSAVAGAILLAASAATVLALLRRPRLPLPTT</sequence>
<feature type="transmembrane region" description="Helical" evidence="1">
    <location>
        <begin position="50"/>
        <end position="68"/>
    </location>
</feature>
<keyword evidence="1" id="KW-0812">Transmembrane</keyword>
<feature type="transmembrane region" description="Helical" evidence="1">
    <location>
        <begin position="280"/>
        <end position="303"/>
    </location>
</feature>
<accession>A0ABP4K5E4</accession>
<feature type="transmembrane region" description="Helical" evidence="1">
    <location>
        <begin position="213"/>
        <end position="236"/>
    </location>
</feature>
<reference evidence="3" key="1">
    <citation type="journal article" date="2019" name="Int. J. Syst. Evol. Microbiol.">
        <title>The Global Catalogue of Microorganisms (GCM) 10K type strain sequencing project: providing services to taxonomists for standard genome sequencing and annotation.</title>
        <authorList>
            <consortium name="The Broad Institute Genomics Platform"/>
            <consortium name="The Broad Institute Genome Sequencing Center for Infectious Disease"/>
            <person name="Wu L."/>
            <person name="Ma J."/>
        </authorList>
    </citation>
    <scope>NUCLEOTIDE SEQUENCE [LARGE SCALE GENOMIC DNA]</scope>
    <source>
        <strain evidence="3">JCM 12140</strain>
    </source>
</reference>
<dbReference type="RefSeq" id="WP_204607934.1">
    <property type="nucleotide sequence ID" value="NZ_BAAAJX010000014.1"/>
</dbReference>
<name>A0ABP4K5E4_9MICO</name>
<gene>
    <name evidence="2" type="ORF">GCM10009627_24760</name>
</gene>
<keyword evidence="1" id="KW-0472">Membrane</keyword>
<proteinExistence type="predicted"/>
<feature type="transmembrane region" description="Helical" evidence="1">
    <location>
        <begin position="12"/>
        <end position="35"/>
    </location>
</feature>
<protein>
    <submittedName>
        <fullName evidence="2">Uncharacterized protein</fullName>
    </submittedName>
</protein>
<organism evidence="2 3">
    <name type="scientific">Curtobacterium herbarum</name>
    <dbReference type="NCBI Taxonomy" id="150122"/>
    <lineage>
        <taxon>Bacteria</taxon>
        <taxon>Bacillati</taxon>
        <taxon>Actinomycetota</taxon>
        <taxon>Actinomycetes</taxon>
        <taxon>Micrococcales</taxon>
        <taxon>Microbacteriaceae</taxon>
        <taxon>Curtobacterium</taxon>
    </lineage>
</organism>
<feature type="transmembrane region" description="Helical" evidence="1">
    <location>
        <begin position="248"/>
        <end position="268"/>
    </location>
</feature>
<keyword evidence="3" id="KW-1185">Reference proteome</keyword>
<keyword evidence="1" id="KW-1133">Transmembrane helix</keyword>
<dbReference type="EMBL" id="BAAAJX010000014">
    <property type="protein sequence ID" value="GAA1494130.1"/>
    <property type="molecule type" value="Genomic_DNA"/>
</dbReference>
<feature type="transmembrane region" description="Helical" evidence="1">
    <location>
        <begin position="115"/>
        <end position="142"/>
    </location>
</feature>
<evidence type="ECO:0000313" key="3">
    <source>
        <dbReference type="Proteomes" id="UP001501742"/>
    </source>
</evidence>
<evidence type="ECO:0000256" key="1">
    <source>
        <dbReference type="SAM" id="Phobius"/>
    </source>
</evidence>
<feature type="transmembrane region" description="Helical" evidence="1">
    <location>
        <begin position="80"/>
        <end position="100"/>
    </location>
</feature>
<comment type="caution">
    <text evidence="2">The sequence shown here is derived from an EMBL/GenBank/DDBJ whole genome shotgun (WGS) entry which is preliminary data.</text>
</comment>